<proteinExistence type="predicted"/>
<dbReference type="InterPro" id="IPR049250">
    <property type="entry name" value="DUF6883"/>
</dbReference>
<evidence type="ECO:0000313" key="3">
    <source>
        <dbReference type="Proteomes" id="UP001304461"/>
    </source>
</evidence>
<dbReference type="Proteomes" id="UP001304461">
    <property type="component" value="Unassembled WGS sequence"/>
</dbReference>
<evidence type="ECO:0000313" key="2">
    <source>
        <dbReference type="EMBL" id="MEA5391812.1"/>
    </source>
</evidence>
<comment type="caution">
    <text evidence="2">The sequence shown here is derived from an EMBL/GenBank/DDBJ whole genome shotgun (WGS) entry which is preliminary data.</text>
</comment>
<feature type="domain" description="DUF6883" evidence="1">
    <location>
        <begin position="2"/>
        <end position="108"/>
    </location>
</feature>
<gene>
    <name evidence="2" type="ORF">VB738_11150</name>
</gene>
<organism evidence="2 3">
    <name type="scientific">Cyanobium gracile UHCC 0139</name>
    <dbReference type="NCBI Taxonomy" id="3110308"/>
    <lineage>
        <taxon>Bacteria</taxon>
        <taxon>Bacillati</taxon>
        <taxon>Cyanobacteriota</taxon>
        <taxon>Cyanophyceae</taxon>
        <taxon>Synechococcales</taxon>
        <taxon>Prochlorococcaceae</taxon>
        <taxon>Cyanobium</taxon>
    </lineage>
</organism>
<dbReference type="EMBL" id="JAYGHX010000006">
    <property type="protein sequence ID" value="MEA5391812.1"/>
    <property type="molecule type" value="Genomic_DNA"/>
</dbReference>
<accession>A0ABU5RVM8</accession>
<sequence>MLPHADNAIVDEAKICDYLLSDTHPVGRFKASVFSSLGYTVESWTRLRDDLLHHGQTGTVQRIEIRAYGMKVVISATLKGPNGASRPFRTVWLIPDHSRQPRLVTAFPE</sequence>
<dbReference type="Pfam" id="PF21814">
    <property type="entry name" value="DUF6883"/>
    <property type="match status" value="1"/>
</dbReference>
<keyword evidence="3" id="KW-1185">Reference proteome</keyword>
<protein>
    <submittedName>
        <fullName evidence="2">Adhesin</fullName>
    </submittedName>
</protein>
<evidence type="ECO:0000259" key="1">
    <source>
        <dbReference type="Pfam" id="PF21814"/>
    </source>
</evidence>
<reference evidence="2 3" key="1">
    <citation type="submission" date="2023-12" db="EMBL/GenBank/DDBJ databases">
        <title>Baltic Sea Cyanobacteria.</title>
        <authorList>
            <person name="Delbaje E."/>
            <person name="Fewer D.P."/>
            <person name="Shishido T.K."/>
        </authorList>
    </citation>
    <scope>NUCLEOTIDE SEQUENCE [LARGE SCALE GENOMIC DNA]</scope>
    <source>
        <strain evidence="2 3">UHCC 0139</strain>
    </source>
</reference>
<dbReference type="RefSeq" id="WP_323305799.1">
    <property type="nucleotide sequence ID" value="NZ_JAYGHX010000006.1"/>
</dbReference>
<name>A0ABU5RVM8_9CYAN</name>